<keyword evidence="4" id="KW-1185">Reference proteome</keyword>
<feature type="transmembrane region" description="Helical" evidence="1">
    <location>
        <begin position="116"/>
        <end position="139"/>
    </location>
</feature>
<proteinExistence type="predicted"/>
<evidence type="ECO:0000256" key="1">
    <source>
        <dbReference type="SAM" id="Phobius"/>
    </source>
</evidence>
<dbReference type="InterPro" id="IPR042150">
    <property type="entry name" value="MmRce1-like"/>
</dbReference>
<keyword evidence="1" id="KW-0472">Membrane</keyword>
<protein>
    <submittedName>
        <fullName evidence="3">CPBP family intramembrane metalloprotease</fullName>
    </submittedName>
</protein>
<reference evidence="3 4" key="1">
    <citation type="submission" date="2021-01" db="EMBL/GenBank/DDBJ databases">
        <title>Actinoplanes sp. nov. LDG1-06 isolated from lichen.</title>
        <authorList>
            <person name="Saeng-In P."/>
            <person name="Phongsopitanun W."/>
            <person name="Kanchanasin P."/>
            <person name="Yuki M."/>
            <person name="Kudo T."/>
            <person name="Ohkuma M."/>
            <person name="Tanasupawat S."/>
        </authorList>
    </citation>
    <scope>NUCLEOTIDE SEQUENCE [LARGE SCALE GENOMIC DNA]</scope>
    <source>
        <strain evidence="3 4">LDG1-06</strain>
    </source>
</reference>
<keyword evidence="3" id="KW-0378">Hydrolase</keyword>
<feature type="transmembrane region" description="Helical" evidence="1">
    <location>
        <begin position="160"/>
        <end position="180"/>
    </location>
</feature>
<evidence type="ECO:0000259" key="2">
    <source>
        <dbReference type="Pfam" id="PF02517"/>
    </source>
</evidence>
<dbReference type="PANTHER" id="PTHR35797">
    <property type="entry name" value="PROTEASE-RELATED"/>
    <property type="match status" value="1"/>
</dbReference>
<name>A0ABS2A8A4_9ACTN</name>
<dbReference type="Pfam" id="PF02517">
    <property type="entry name" value="Rce1-like"/>
    <property type="match status" value="1"/>
</dbReference>
<dbReference type="InterPro" id="IPR003675">
    <property type="entry name" value="Rce1/LyrA-like_dom"/>
</dbReference>
<dbReference type="EMBL" id="JAENHP010000003">
    <property type="protein sequence ID" value="MBM2616065.1"/>
    <property type="molecule type" value="Genomic_DNA"/>
</dbReference>
<feature type="transmembrane region" description="Helical" evidence="1">
    <location>
        <begin position="255"/>
        <end position="275"/>
    </location>
</feature>
<gene>
    <name evidence="3" type="ORF">JIG36_10910</name>
</gene>
<evidence type="ECO:0000313" key="3">
    <source>
        <dbReference type="EMBL" id="MBM2616065.1"/>
    </source>
</evidence>
<dbReference type="RefSeq" id="WP_203375985.1">
    <property type="nucleotide sequence ID" value="NZ_JAENHP010000003.1"/>
</dbReference>
<keyword evidence="1" id="KW-1133">Transmembrane helix</keyword>
<feature type="transmembrane region" description="Helical" evidence="1">
    <location>
        <begin position="192"/>
        <end position="210"/>
    </location>
</feature>
<dbReference type="PANTHER" id="PTHR35797:SF1">
    <property type="entry name" value="PROTEASE"/>
    <property type="match status" value="1"/>
</dbReference>
<evidence type="ECO:0000313" key="4">
    <source>
        <dbReference type="Proteomes" id="UP000632138"/>
    </source>
</evidence>
<keyword evidence="3" id="KW-0645">Protease</keyword>
<dbReference type="GO" id="GO:0008237">
    <property type="term" value="F:metallopeptidase activity"/>
    <property type="evidence" value="ECO:0007669"/>
    <property type="project" value="UniProtKB-KW"/>
</dbReference>
<keyword evidence="3" id="KW-0482">Metalloprotease</keyword>
<accession>A0ABS2A8A4</accession>
<comment type="caution">
    <text evidence="3">The sequence shown here is derived from an EMBL/GenBank/DDBJ whole genome shotgun (WGS) entry which is preliminary data.</text>
</comment>
<organism evidence="3 4">
    <name type="scientific">Paractinoplanes ovalisporus</name>
    <dbReference type="NCBI Taxonomy" id="2810368"/>
    <lineage>
        <taxon>Bacteria</taxon>
        <taxon>Bacillati</taxon>
        <taxon>Actinomycetota</taxon>
        <taxon>Actinomycetes</taxon>
        <taxon>Micromonosporales</taxon>
        <taxon>Micromonosporaceae</taxon>
        <taxon>Paractinoplanes</taxon>
    </lineage>
</organism>
<keyword evidence="1" id="KW-0812">Transmembrane</keyword>
<feature type="domain" description="CAAX prenyl protease 2/Lysostaphin resistance protein A-like" evidence="2">
    <location>
        <begin position="128"/>
        <end position="230"/>
    </location>
</feature>
<feature type="transmembrane region" description="Helical" evidence="1">
    <location>
        <begin position="217"/>
        <end position="235"/>
    </location>
</feature>
<sequence>MPARRDVTVFLVLVFLLPWPVWVVEQLTGSQVLFFVAMICVAISTWVAVRYVWRPGNIRQATAIGPVRWKLCLLAAGLFILMEVVAIALNAATGVFPVDLTDFSALREAYGPDGSVGALALRALGFSLVQLVLILPLAFCEEWGWRGYLLTRLSSRLGPWPAMVLIGAVAGVWHLPFYLGPWFSMGADERQSFVPFVIYCVFFGVLLGLLRFAGGSIWPAVAAHAVNNTIVFGFLDLVAADADAQRNAWTTGLSGWQGLLVMLVAIVALASTPAVRRGMRVPDRTAVGASAPGAATAPGD</sequence>
<feature type="transmembrane region" description="Helical" evidence="1">
    <location>
        <begin position="33"/>
        <end position="53"/>
    </location>
</feature>
<dbReference type="Proteomes" id="UP000632138">
    <property type="component" value="Unassembled WGS sequence"/>
</dbReference>
<feature type="transmembrane region" description="Helical" evidence="1">
    <location>
        <begin position="73"/>
        <end position="96"/>
    </location>
</feature>